<dbReference type="SUPFAM" id="SSF55811">
    <property type="entry name" value="Nudix"/>
    <property type="match status" value="1"/>
</dbReference>
<evidence type="ECO:0000313" key="6">
    <source>
        <dbReference type="EMBL" id="SFD67931.1"/>
    </source>
</evidence>
<dbReference type="EMBL" id="FOMO01000003">
    <property type="protein sequence ID" value="SFD67931.1"/>
    <property type="molecule type" value="Genomic_DNA"/>
</dbReference>
<comment type="cofactor">
    <cofactor evidence="1">
        <name>Mg(2+)</name>
        <dbReference type="ChEBI" id="CHEBI:18420"/>
    </cofactor>
</comment>
<sequence>MIKTTKPRATVICQQRDKVLLVRKADAKWTLPGGKIEAHERPAEAALRELCEETGLDSTALEFLALHEFDSRPHHVFRATVPEYLAAQPQNEIADCRWFSAVDLDKAIKKSARKLLELYFASSHGKPA</sequence>
<comment type="similarity">
    <text evidence="4">Belongs to the Nudix hydrolase family.</text>
</comment>
<evidence type="ECO:0000259" key="5">
    <source>
        <dbReference type="PROSITE" id="PS51462"/>
    </source>
</evidence>
<evidence type="ECO:0000256" key="3">
    <source>
        <dbReference type="ARBA" id="ARBA00022842"/>
    </source>
</evidence>
<dbReference type="PRINTS" id="PR00502">
    <property type="entry name" value="NUDIXFAMILY"/>
</dbReference>
<dbReference type="PROSITE" id="PS00893">
    <property type="entry name" value="NUDIX_BOX"/>
    <property type="match status" value="1"/>
</dbReference>
<proteinExistence type="inferred from homology"/>
<dbReference type="InterPro" id="IPR020476">
    <property type="entry name" value="Nudix_hydrolase"/>
</dbReference>
<dbReference type="InterPro" id="IPR000086">
    <property type="entry name" value="NUDIX_hydrolase_dom"/>
</dbReference>
<evidence type="ECO:0000256" key="4">
    <source>
        <dbReference type="RuleBase" id="RU003476"/>
    </source>
</evidence>
<keyword evidence="2 4" id="KW-0378">Hydrolase</keyword>
<organism evidence="6 7">
    <name type="scientific">Pseudomonas straminea</name>
    <dbReference type="NCBI Taxonomy" id="47882"/>
    <lineage>
        <taxon>Bacteria</taxon>
        <taxon>Pseudomonadati</taxon>
        <taxon>Pseudomonadota</taxon>
        <taxon>Gammaproteobacteria</taxon>
        <taxon>Pseudomonadales</taxon>
        <taxon>Pseudomonadaceae</taxon>
        <taxon>Phytopseudomonas</taxon>
    </lineage>
</organism>
<dbReference type="PANTHER" id="PTHR43046">
    <property type="entry name" value="GDP-MANNOSE MANNOSYL HYDROLASE"/>
    <property type="match status" value="1"/>
</dbReference>
<dbReference type="AlphaFoldDB" id="A0A1I1UAN8"/>
<dbReference type="Pfam" id="PF00293">
    <property type="entry name" value="NUDIX"/>
    <property type="match status" value="1"/>
</dbReference>
<evidence type="ECO:0000256" key="2">
    <source>
        <dbReference type="ARBA" id="ARBA00022801"/>
    </source>
</evidence>
<reference evidence="7" key="1">
    <citation type="submission" date="2016-10" db="EMBL/GenBank/DDBJ databases">
        <authorList>
            <person name="Varghese N."/>
            <person name="Submissions S."/>
        </authorList>
    </citation>
    <scope>NUCLEOTIDE SEQUENCE [LARGE SCALE GENOMIC DNA]</scope>
    <source>
        <strain evidence="7">JCM 2783</strain>
    </source>
</reference>
<dbReference type="GO" id="GO:0016787">
    <property type="term" value="F:hydrolase activity"/>
    <property type="evidence" value="ECO:0007669"/>
    <property type="project" value="UniProtKB-KW"/>
</dbReference>
<dbReference type="PROSITE" id="PS51462">
    <property type="entry name" value="NUDIX"/>
    <property type="match status" value="1"/>
</dbReference>
<dbReference type="InterPro" id="IPR020084">
    <property type="entry name" value="NUDIX_hydrolase_CS"/>
</dbReference>
<protein>
    <submittedName>
        <fullName evidence="6">8-oxo-dGTP diphosphatase</fullName>
    </submittedName>
</protein>
<dbReference type="Gene3D" id="3.90.79.10">
    <property type="entry name" value="Nucleoside Triphosphate Pyrophosphohydrolase"/>
    <property type="match status" value="1"/>
</dbReference>
<keyword evidence="7" id="KW-1185">Reference proteome</keyword>
<feature type="domain" description="Nudix hydrolase" evidence="5">
    <location>
        <begin position="3"/>
        <end position="121"/>
    </location>
</feature>
<accession>A0A1I1UAN8</accession>
<evidence type="ECO:0000256" key="1">
    <source>
        <dbReference type="ARBA" id="ARBA00001946"/>
    </source>
</evidence>
<gene>
    <name evidence="6" type="ORF">SAMN05216372_103204</name>
</gene>
<name>A0A1I1UAN8_PSEOC</name>
<dbReference type="Proteomes" id="UP000243950">
    <property type="component" value="Unassembled WGS sequence"/>
</dbReference>
<dbReference type="RefSeq" id="WP_093502893.1">
    <property type="nucleotide sequence ID" value="NZ_BSSG01000004.1"/>
</dbReference>
<evidence type="ECO:0000313" key="7">
    <source>
        <dbReference type="Proteomes" id="UP000243950"/>
    </source>
</evidence>
<dbReference type="PANTHER" id="PTHR43046:SF12">
    <property type="entry name" value="GDP-MANNOSE MANNOSYL HYDROLASE"/>
    <property type="match status" value="1"/>
</dbReference>
<dbReference type="CDD" id="cd04667">
    <property type="entry name" value="NUDIX_Hydrolase"/>
    <property type="match status" value="1"/>
</dbReference>
<keyword evidence="3" id="KW-0460">Magnesium</keyword>
<dbReference type="InterPro" id="IPR015797">
    <property type="entry name" value="NUDIX_hydrolase-like_dom_sf"/>
</dbReference>